<dbReference type="PANTHER" id="PTHR30606">
    <property type="entry name" value="LIPID A BIOSYNTHESIS LAUROYL ACYLTRANSFERASE"/>
    <property type="match status" value="1"/>
</dbReference>
<keyword evidence="2" id="KW-1003">Cell membrane</keyword>
<dbReference type="InterPro" id="IPR004960">
    <property type="entry name" value="LipA_acyltrans"/>
</dbReference>
<evidence type="ECO:0000313" key="8">
    <source>
        <dbReference type="Proteomes" id="UP000269689"/>
    </source>
</evidence>
<evidence type="ECO:0000256" key="6">
    <source>
        <dbReference type="ARBA" id="ARBA00023315"/>
    </source>
</evidence>
<dbReference type="EMBL" id="RKQK01000001">
    <property type="protein sequence ID" value="RPE71240.1"/>
    <property type="molecule type" value="Genomic_DNA"/>
</dbReference>
<keyword evidence="8" id="KW-1185">Reference proteome</keyword>
<comment type="subcellular location">
    <subcellularLocation>
        <location evidence="1">Cell inner membrane</location>
    </subcellularLocation>
</comment>
<evidence type="ECO:0000256" key="5">
    <source>
        <dbReference type="ARBA" id="ARBA00023136"/>
    </source>
</evidence>
<dbReference type="RefSeq" id="WP_123791476.1">
    <property type="nucleotide sequence ID" value="NZ_RKQK01000001.1"/>
</dbReference>
<dbReference type="PANTHER" id="PTHR30606:SF10">
    <property type="entry name" value="PHOSPHATIDYLINOSITOL MANNOSIDE ACYLTRANSFERASE"/>
    <property type="match status" value="1"/>
</dbReference>
<dbReference type="GO" id="GO:0016746">
    <property type="term" value="F:acyltransferase activity"/>
    <property type="evidence" value="ECO:0007669"/>
    <property type="project" value="UniProtKB-KW"/>
</dbReference>
<reference evidence="7 8" key="1">
    <citation type="submission" date="2018-11" db="EMBL/GenBank/DDBJ databases">
        <title>Genomic Encyclopedia of Type Strains, Phase IV (KMG-IV): sequencing the most valuable type-strain genomes for metagenomic binning, comparative biology and taxonomic classification.</title>
        <authorList>
            <person name="Goeker M."/>
        </authorList>
    </citation>
    <scope>NUCLEOTIDE SEQUENCE [LARGE SCALE GENOMIC DNA]</scope>
    <source>
        <strain evidence="7 8">DSM 104731</strain>
    </source>
</reference>
<organism evidence="7 8">
    <name type="scientific">Pacificibacter maritimus</name>
    <dbReference type="NCBI Taxonomy" id="762213"/>
    <lineage>
        <taxon>Bacteria</taxon>
        <taxon>Pseudomonadati</taxon>
        <taxon>Pseudomonadota</taxon>
        <taxon>Alphaproteobacteria</taxon>
        <taxon>Rhodobacterales</taxon>
        <taxon>Roseobacteraceae</taxon>
        <taxon>Pacificibacter</taxon>
    </lineage>
</organism>
<evidence type="ECO:0000256" key="4">
    <source>
        <dbReference type="ARBA" id="ARBA00022679"/>
    </source>
</evidence>
<name>A0A3N4VBM8_9RHOB</name>
<dbReference type="PIRSF" id="PIRSF026649">
    <property type="entry name" value="MsbB"/>
    <property type="match status" value="1"/>
</dbReference>
<dbReference type="GO" id="GO:0009247">
    <property type="term" value="P:glycolipid biosynthetic process"/>
    <property type="evidence" value="ECO:0007669"/>
    <property type="project" value="UniProtKB-ARBA"/>
</dbReference>
<dbReference type="Proteomes" id="UP000269689">
    <property type="component" value="Unassembled WGS sequence"/>
</dbReference>
<proteinExistence type="predicted"/>
<comment type="caution">
    <text evidence="7">The sequence shown here is derived from an EMBL/GenBank/DDBJ whole genome shotgun (WGS) entry which is preliminary data.</text>
</comment>
<evidence type="ECO:0000313" key="7">
    <source>
        <dbReference type="EMBL" id="RPE71240.1"/>
    </source>
</evidence>
<accession>A0A3N4VBM8</accession>
<dbReference type="OrthoDB" id="9801955at2"/>
<evidence type="ECO:0000256" key="1">
    <source>
        <dbReference type="ARBA" id="ARBA00004533"/>
    </source>
</evidence>
<keyword evidence="5" id="KW-0472">Membrane</keyword>
<keyword evidence="6" id="KW-0012">Acyltransferase</keyword>
<evidence type="ECO:0000256" key="2">
    <source>
        <dbReference type="ARBA" id="ARBA00022475"/>
    </source>
</evidence>
<sequence length="303" mass="33598">MQIKRGAITGSLSDYLQSLVLKALLGSMKVLPFHIRLKLIGFFTARILSPLAGYGQRVKDNLELVCPDLPKSEVQRLMRRVPESAGKTLAEVYSGPAFKARAKQAKITGGGMDALEAAMNAGQGVILVSGHFGNYDVPRAVLSERGFNVGALYKPFTNPFFDPYYRKTIGAISTPIIPTKDRKSLVQMVRFLKSGGMLGMLIDVHRYGAPHLQFFGKRAATATSAADLALKHNLALVPVYGIRLDDYGHYELVVEPPIAHTNALDMTQALNDSLERQIRAHMDQYFWVHRRWKAETQAADQEK</sequence>
<dbReference type="GO" id="GO:0005886">
    <property type="term" value="C:plasma membrane"/>
    <property type="evidence" value="ECO:0007669"/>
    <property type="project" value="UniProtKB-SubCell"/>
</dbReference>
<dbReference type="CDD" id="cd07984">
    <property type="entry name" value="LPLAT_LABLAT-like"/>
    <property type="match status" value="1"/>
</dbReference>
<gene>
    <name evidence="7" type="ORF">EDD53_0355</name>
</gene>
<evidence type="ECO:0000256" key="3">
    <source>
        <dbReference type="ARBA" id="ARBA00022519"/>
    </source>
</evidence>
<keyword evidence="4 7" id="KW-0808">Transferase</keyword>
<protein>
    <submittedName>
        <fullName evidence="7">KDO2-lipid IV(A) lauroyltransferase</fullName>
    </submittedName>
</protein>
<dbReference type="AlphaFoldDB" id="A0A3N4VBM8"/>
<dbReference type="Pfam" id="PF03279">
    <property type="entry name" value="Lip_A_acyltrans"/>
    <property type="match status" value="1"/>
</dbReference>
<keyword evidence="3" id="KW-0997">Cell inner membrane</keyword>